<dbReference type="Gene3D" id="3.40.50.300">
    <property type="entry name" value="P-loop containing nucleotide triphosphate hydrolases"/>
    <property type="match status" value="2"/>
</dbReference>
<feature type="domain" description="Dynamin N-terminal" evidence="2">
    <location>
        <begin position="116"/>
        <end position="396"/>
    </location>
</feature>
<dbReference type="InParanoid" id="A0A1Y2M3S0"/>
<gene>
    <name evidence="4" type="ORF">B5807_04187</name>
</gene>
<evidence type="ECO:0000313" key="5">
    <source>
        <dbReference type="Proteomes" id="UP000193240"/>
    </source>
</evidence>
<evidence type="ECO:0000313" key="4">
    <source>
        <dbReference type="EMBL" id="OSS50774.1"/>
    </source>
</evidence>
<dbReference type="InterPro" id="IPR056024">
    <property type="entry name" value="DUF7605"/>
</dbReference>
<dbReference type="AlphaFoldDB" id="A0A1Y2M3S0"/>
<dbReference type="EMBL" id="KZ107841">
    <property type="protein sequence ID" value="OSS50774.1"/>
    <property type="molecule type" value="Genomic_DNA"/>
</dbReference>
<evidence type="ECO:0000259" key="2">
    <source>
        <dbReference type="Pfam" id="PF00350"/>
    </source>
</evidence>
<feature type="region of interest" description="Disordered" evidence="1">
    <location>
        <begin position="1"/>
        <end position="60"/>
    </location>
</feature>
<feature type="compositionally biased region" description="Acidic residues" evidence="1">
    <location>
        <begin position="31"/>
        <end position="44"/>
    </location>
</feature>
<dbReference type="OMA" id="YSAFCRN"/>
<organism evidence="4 5">
    <name type="scientific">Epicoccum nigrum</name>
    <name type="common">Soil fungus</name>
    <name type="synonym">Epicoccum purpurascens</name>
    <dbReference type="NCBI Taxonomy" id="105696"/>
    <lineage>
        <taxon>Eukaryota</taxon>
        <taxon>Fungi</taxon>
        <taxon>Dikarya</taxon>
        <taxon>Ascomycota</taxon>
        <taxon>Pezizomycotina</taxon>
        <taxon>Dothideomycetes</taxon>
        <taxon>Pleosporomycetidae</taxon>
        <taxon>Pleosporales</taxon>
        <taxon>Pleosporineae</taxon>
        <taxon>Didymellaceae</taxon>
        <taxon>Epicoccum</taxon>
    </lineage>
</organism>
<evidence type="ECO:0000256" key="1">
    <source>
        <dbReference type="SAM" id="MobiDB-lite"/>
    </source>
</evidence>
<evidence type="ECO:0008006" key="6">
    <source>
        <dbReference type="Google" id="ProtNLM"/>
    </source>
</evidence>
<dbReference type="PANTHER" id="PTHR36681">
    <property type="entry name" value="NUCLEAR GTPASE, GERMINAL CENTER-ASSOCIATED, TANDEM DUPLICATE 3"/>
    <property type="match status" value="1"/>
</dbReference>
<evidence type="ECO:0000259" key="3">
    <source>
        <dbReference type="Pfam" id="PF24564"/>
    </source>
</evidence>
<sequence>MPLATRLSPFPSEERQPTSENAHKRKLEEILNGDEDDLEGDGNEIVEKHDPDSEPLPDLPMYHPAVREVEVLCYTIVSELEQFLEHSAYKDSETEYLLKESKELEHPPHETHILRIALVGDAGQGKSSLLNSMLGYANLAIHAADGNSVTYVVVEYAQAAAGQKTLFEASVEFHSRQACRDIVRTQVKNYYIHAEMDKKAADEEEANENRLAAGTCIDLLRSLFMGRSEFHSPELAEEFLDKYRSSEDPQLVSKLMTWTDNILDEFMPDGDSTGVATVSAVTASDISESIKPFIMKMEFPSFENTDIICCPWPFVKKVRVSLYSRILEQGTIIADLPGTTDKNRARVNAAKEYLQQCDMTIVVNNIDRAIDHAALHNAVNDSYRRRRSGNTIVVCTRSDDLNITTKQSFASITAEEKAMADIGQLEAETNKQLQHIGIRLNSPAVKRDMSEKYKLMAKRERIEREKNGLVRQRLAVRIAARNRHVKQGITDQYRQDTRDRSYLPVFCVSNPIYMQHLAGNFLRKNPPDLSLTETEIPALRTYVFSKPSEGRFATLEHYCTSQLPAFFNTIEMSCSVSKVKRKKDLERTFNNTRAILPNTIQRYVDAFTEHEMNEMHRMIADSEMVWINQARRKCDEWAKLHAAGYTAVLKHDGTWGTKTVPDQEWNRSLLLSVQTHLDQRFEHLHGEVAKNLSTDVSEAMCGAVTTLDEALKVDPAAALSGAVVAFKANLKERRNQIDVICTRFNAHIKKEIRKIQVRATTDDPGHYFTEAMKPIYKAALKAPKPRGRRVHDGRTSAFTRGVTAQGGPFMNISEGIKADWDASFKESTEALVRQLDAVFRKIQHDVTQVCSTKEDDSPEATKFRADLLALLPAARATLNEHVCAKLAECKKPRARTE</sequence>
<dbReference type="Pfam" id="PF24564">
    <property type="entry name" value="DUF7605"/>
    <property type="match status" value="1"/>
</dbReference>
<name>A0A1Y2M3S0_EPING</name>
<dbReference type="SUPFAM" id="SSF52540">
    <property type="entry name" value="P-loop containing nucleoside triphosphate hydrolases"/>
    <property type="match status" value="1"/>
</dbReference>
<dbReference type="STRING" id="105696.A0A1Y2M3S0"/>
<dbReference type="PANTHER" id="PTHR36681:SF3">
    <property type="entry name" value="NUCLEAR GTPASE, GERMINAL CENTER-ASSOCIATED, TANDEM DUPLICATE 3"/>
    <property type="match status" value="1"/>
</dbReference>
<dbReference type="InterPro" id="IPR027417">
    <property type="entry name" value="P-loop_NTPase"/>
</dbReference>
<reference evidence="4 5" key="1">
    <citation type="journal article" date="2017" name="Genome Announc.">
        <title>Genome sequence of the saprophytic ascomycete Epicoccum nigrum ICMP 19927 strain isolated from New Zealand.</title>
        <authorList>
            <person name="Fokin M."/>
            <person name="Fleetwood D."/>
            <person name="Weir B.S."/>
            <person name="Villas-Boas S.G."/>
        </authorList>
    </citation>
    <scope>NUCLEOTIDE SEQUENCE [LARGE SCALE GENOMIC DNA]</scope>
    <source>
        <strain evidence="4 5">ICMP 19927</strain>
    </source>
</reference>
<dbReference type="InterPro" id="IPR045063">
    <property type="entry name" value="Dynamin_N"/>
</dbReference>
<dbReference type="Pfam" id="PF00350">
    <property type="entry name" value="Dynamin_N"/>
    <property type="match status" value="1"/>
</dbReference>
<proteinExistence type="predicted"/>
<dbReference type="Proteomes" id="UP000193240">
    <property type="component" value="Unassembled WGS sequence"/>
</dbReference>
<keyword evidence="5" id="KW-1185">Reference proteome</keyword>
<feature type="domain" description="DUF7605" evidence="3">
    <location>
        <begin position="625"/>
        <end position="781"/>
    </location>
</feature>
<protein>
    <recommendedName>
        <fullName evidence="6">G domain-containing protein</fullName>
    </recommendedName>
</protein>
<accession>A0A1Y2M3S0</accession>